<evidence type="ECO:0000313" key="1">
    <source>
        <dbReference type="EMBL" id="AET57933.1"/>
    </source>
</evidence>
<evidence type="ECO:0008006" key="3">
    <source>
        <dbReference type="Google" id="ProtNLM"/>
    </source>
</evidence>
<reference evidence="2" key="1">
    <citation type="submission" date="2011-11" db="EMBL/GenBank/DDBJ databases">
        <title>Complete sequence of Paenibacillus terrae HPL-003.</title>
        <authorList>
            <person name="Shin S.H."/>
            <person name="Kim S."/>
            <person name="Kim J.Y."/>
        </authorList>
    </citation>
    <scope>NUCLEOTIDE SEQUENCE [LARGE SCALE GENOMIC DNA]</scope>
    <source>
        <strain evidence="2">HPL-003</strain>
    </source>
</reference>
<dbReference type="STRING" id="985665.HPL003_05840"/>
<dbReference type="Proteomes" id="UP000005876">
    <property type="component" value="Chromosome"/>
</dbReference>
<dbReference type="RefSeq" id="WP_014278684.1">
    <property type="nucleotide sequence ID" value="NC_016641.1"/>
</dbReference>
<name>G7VZS2_PAETH</name>
<gene>
    <name evidence="1" type="ordered locus">HPL003_05840</name>
</gene>
<dbReference type="OrthoDB" id="2646873at2"/>
<proteinExistence type="predicted"/>
<reference evidence="1 2" key="3">
    <citation type="journal article" date="2012" name="J. Bacteriol.">
        <title>Genome Sequence of Paenibacillus terrae HPL-003, a Xylanase-Producing Bacterium Isolated from Soil Found in Forest Residue.</title>
        <authorList>
            <person name="Shin S.H."/>
            <person name="Kim S."/>
            <person name="Kim J.Y."/>
            <person name="Song H.Y."/>
            <person name="Cho S.J."/>
            <person name="Kim D.R."/>
            <person name="Lee K.I."/>
            <person name="Lim H.K."/>
            <person name="Park N.J."/>
            <person name="Hwang I.T."/>
            <person name="Yang K.S."/>
        </authorList>
    </citation>
    <scope>NUCLEOTIDE SEQUENCE [LARGE SCALE GENOMIC DNA]</scope>
    <source>
        <strain evidence="1 2">HPL-003</strain>
    </source>
</reference>
<dbReference type="HOGENOM" id="CLU_046846_1_0_9"/>
<dbReference type="KEGG" id="pta:HPL003_05840"/>
<reference key="2">
    <citation type="submission" date="2011-11" db="EMBL/GenBank/DDBJ databases">
        <authorList>
            <person name="Shin S.H."/>
            <person name="Kim S."/>
            <person name="Kim J.Y."/>
        </authorList>
    </citation>
    <scope>NUCLEOTIDE SEQUENCE</scope>
    <source>
        <strain>HPL-003</strain>
    </source>
</reference>
<dbReference type="eggNOG" id="COG0457">
    <property type="taxonomic scope" value="Bacteria"/>
</dbReference>
<accession>G7VZS2</accession>
<protein>
    <recommendedName>
        <fullName evidence="3">DNA-binding protein</fullName>
    </recommendedName>
</protein>
<dbReference type="InterPro" id="IPR010982">
    <property type="entry name" value="Lambda_DNA-bd_dom_sf"/>
</dbReference>
<dbReference type="EMBL" id="CP003107">
    <property type="protein sequence ID" value="AET57933.1"/>
    <property type="molecule type" value="Genomic_DNA"/>
</dbReference>
<dbReference type="GO" id="GO:0003677">
    <property type="term" value="F:DNA binding"/>
    <property type="evidence" value="ECO:0007669"/>
    <property type="project" value="InterPro"/>
</dbReference>
<organism evidence="1 2">
    <name type="scientific">Paenibacillus terrae (strain HPL-003)</name>
    <dbReference type="NCBI Taxonomy" id="985665"/>
    <lineage>
        <taxon>Bacteria</taxon>
        <taxon>Bacillati</taxon>
        <taxon>Bacillota</taxon>
        <taxon>Bacilli</taxon>
        <taxon>Bacillales</taxon>
        <taxon>Paenibacillaceae</taxon>
        <taxon>Paenibacillus</taxon>
    </lineage>
</organism>
<sequence length="472" mass="55217">MEHTPTILAELENYLQQHELPLVQFAELSGVFLRTLSNWINRHQPVSVEQLDRVTLAMGLPRGHFYERYIEHYIIDRAPNWRRIEPMLYRCAELDKLEAIKRVVGHIMDNLLYSPRLFELAENLFAQDRHAAALPLYKGVAEAEKYQHSERLAICQYRLFTIQIGDDKEQNLKAATRFEIFIERLDEIEQLDALKDLANVYRSLQEWDMLYETALKMKEKAQIQYTLKHQQKKRKSEEPGKKLSRPMFVYIAYADLLCADSRETQGDYEQALQLTYAYSDLDWVVETDEDTLYWVNLFKHWAQANTMVNKLLSGDISALHDYVKYIAASSDTTEEDRIVQLLNIMIAANRYAIDVDHALSHFEVDINSFAQLPISTDMYTRKVLPDYLAYFGYELSYYYLYKGMYSDGFKHLKSATLKAITLKNETYFINCLGLFDHFKAYAADEIKVEFSKFIEKAWLNNVKKNSTAGCCS</sequence>
<evidence type="ECO:0000313" key="2">
    <source>
        <dbReference type="Proteomes" id="UP000005876"/>
    </source>
</evidence>
<dbReference type="SUPFAM" id="SSF47413">
    <property type="entry name" value="lambda repressor-like DNA-binding domains"/>
    <property type="match status" value="1"/>
</dbReference>
<dbReference type="AlphaFoldDB" id="G7VZS2"/>